<dbReference type="Proteomes" id="UP001497512">
    <property type="component" value="Chromosome 17"/>
</dbReference>
<name>A0ABP0U039_9BRYO</name>
<feature type="signal peptide" evidence="1">
    <location>
        <begin position="1"/>
        <end position="25"/>
    </location>
</feature>
<evidence type="ECO:0000313" key="3">
    <source>
        <dbReference type="Proteomes" id="UP001497512"/>
    </source>
</evidence>
<gene>
    <name evidence="2" type="ORF">CSSPTR1EN2_LOCUS9633</name>
</gene>
<feature type="chain" id="PRO_5045083307" evidence="1">
    <location>
        <begin position="26"/>
        <end position="196"/>
    </location>
</feature>
<protein>
    <submittedName>
        <fullName evidence="2">Uncharacterized protein</fullName>
    </submittedName>
</protein>
<evidence type="ECO:0000256" key="1">
    <source>
        <dbReference type="SAM" id="SignalP"/>
    </source>
</evidence>
<reference evidence="2" key="1">
    <citation type="submission" date="2024-02" db="EMBL/GenBank/DDBJ databases">
        <authorList>
            <consortium name="ELIXIR-Norway"/>
            <consortium name="Elixir Norway"/>
        </authorList>
    </citation>
    <scope>NUCLEOTIDE SEQUENCE</scope>
</reference>
<sequence length="196" mass="22076">MRLCCCCSGLFIFVWILELIIACIAYSATWSPKIDVYDAQLINFYISGDSSVLNLDVNITVSAREFSRHPSYEKLSVTVMPSFRDCGLGSCNLSRFRRHGIGYHDTLLLPCELQIDDSIFDDGTMAALQYQLHNGILLLDVRVIMTVYPRVYLAFSASEDRTCNLILRRPSASNSTTTILRQICTATPQTQSYGYD</sequence>
<proteinExistence type="predicted"/>
<accession>A0ABP0U039</accession>
<keyword evidence="1" id="KW-0732">Signal</keyword>
<organism evidence="2 3">
    <name type="scientific">Sphagnum troendelagicum</name>
    <dbReference type="NCBI Taxonomy" id="128251"/>
    <lineage>
        <taxon>Eukaryota</taxon>
        <taxon>Viridiplantae</taxon>
        <taxon>Streptophyta</taxon>
        <taxon>Embryophyta</taxon>
        <taxon>Bryophyta</taxon>
        <taxon>Sphagnophytina</taxon>
        <taxon>Sphagnopsida</taxon>
        <taxon>Sphagnales</taxon>
        <taxon>Sphagnaceae</taxon>
        <taxon>Sphagnum</taxon>
    </lineage>
</organism>
<keyword evidence="3" id="KW-1185">Reference proteome</keyword>
<dbReference type="EMBL" id="OZ019909">
    <property type="protein sequence ID" value="CAK9209337.1"/>
    <property type="molecule type" value="Genomic_DNA"/>
</dbReference>
<evidence type="ECO:0000313" key="2">
    <source>
        <dbReference type="EMBL" id="CAK9209337.1"/>
    </source>
</evidence>